<dbReference type="InterPro" id="IPR001647">
    <property type="entry name" value="HTH_TetR"/>
</dbReference>
<evidence type="ECO:0000256" key="1">
    <source>
        <dbReference type="ARBA" id="ARBA00023125"/>
    </source>
</evidence>
<name>U7VBH7_9FUSO</name>
<accession>U7VBH7</accession>
<feature type="domain" description="HTH tetR-type" evidence="3">
    <location>
        <begin position="1"/>
        <end position="61"/>
    </location>
</feature>
<dbReference type="PROSITE" id="PS50977">
    <property type="entry name" value="HTH_TETR_2"/>
    <property type="match status" value="2"/>
</dbReference>
<dbReference type="RefSeq" id="WP_023051122.1">
    <property type="nucleotide sequence ID" value="NZ_CP173060.2"/>
</dbReference>
<reference evidence="4 5" key="1">
    <citation type="submission" date="2013-08" db="EMBL/GenBank/DDBJ databases">
        <authorList>
            <person name="Weinstock G."/>
            <person name="Sodergren E."/>
            <person name="Wylie T."/>
            <person name="Fulton L."/>
            <person name="Fulton R."/>
            <person name="Fronick C."/>
            <person name="O'Laughlin M."/>
            <person name="Godfrey J."/>
            <person name="Miner T."/>
            <person name="Herter B."/>
            <person name="Appelbaum E."/>
            <person name="Cordes M."/>
            <person name="Lek S."/>
            <person name="Wollam A."/>
            <person name="Pepin K.H."/>
            <person name="Palsikar V.B."/>
            <person name="Mitreva M."/>
            <person name="Wilson R.K."/>
        </authorList>
    </citation>
    <scope>NUCLEOTIDE SEQUENCE [LARGE SCALE GENOMIC DNA]</scope>
    <source>
        <strain evidence="4 5">ATCC BAA-474</strain>
    </source>
</reference>
<dbReference type="InterPro" id="IPR050624">
    <property type="entry name" value="HTH-type_Tx_Regulator"/>
</dbReference>
<dbReference type="STRING" id="1319815.HMPREF0202_01584"/>
<dbReference type="InterPro" id="IPR009057">
    <property type="entry name" value="Homeodomain-like_sf"/>
</dbReference>
<dbReference type="SUPFAM" id="SSF46689">
    <property type="entry name" value="Homeodomain-like"/>
    <property type="match status" value="2"/>
</dbReference>
<dbReference type="GO" id="GO:0003677">
    <property type="term" value="F:DNA binding"/>
    <property type="evidence" value="ECO:0007669"/>
    <property type="project" value="UniProtKB-UniRule"/>
</dbReference>
<dbReference type="PANTHER" id="PTHR43479:SF11">
    <property type="entry name" value="ACREF_ENVCD OPERON REPRESSOR-RELATED"/>
    <property type="match status" value="1"/>
</dbReference>
<gene>
    <name evidence="4" type="ORF">HMPREF0202_01584</name>
</gene>
<dbReference type="HOGENOM" id="CLU_058230_0_0_0"/>
<keyword evidence="5" id="KW-1185">Reference proteome</keyword>
<protein>
    <recommendedName>
        <fullName evidence="3">HTH tetR-type domain-containing protein</fullName>
    </recommendedName>
</protein>
<sequence length="373" mass="45033">MSTKEKIIEAAIDLFYEIPYGEVSLLQISKNASVSNGIIYKYFKNKEELFKYLLEMISERIKQKLENISGETIEEKLKSYIYLNIEITQEEKKLIKIFREGQYKFVDYEKHIKKAYLKKLEEIFERRLNEFEVMYILGSIRFINISYHSRDIRYDVDFLVKILFNGFTNSFVENLDEIYNRNLYKRVILNTENLKHKFLEKGEKLFGLEEYHDVKIKDITKKLDYSIGTFYSFFQSKEDFLIEIVEKLKKEILFLIKDNYDNELDINKLHTMYLYIFSEYYKSESYKYKLLRDVEFINFDVYIDYLNKIERLYIDTLEKNGLSISENRIISNILLGVQHYMGIEIFFTKEINDIDKLLKNMSLLFKNGIKKLD</sequence>
<feature type="domain" description="HTH tetR-type" evidence="3">
    <location>
        <begin position="192"/>
        <end position="252"/>
    </location>
</feature>
<dbReference type="AlphaFoldDB" id="U7VBH7"/>
<evidence type="ECO:0000259" key="3">
    <source>
        <dbReference type="PROSITE" id="PS50977"/>
    </source>
</evidence>
<dbReference type="PRINTS" id="PR00455">
    <property type="entry name" value="HTHTETR"/>
</dbReference>
<comment type="caution">
    <text evidence="4">The sequence shown here is derived from an EMBL/GenBank/DDBJ whole genome shotgun (WGS) entry which is preliminary data.</text>
</comment>
<feature type="DNA-binding region" description="H-T-H motif" evidence="2">
    <location>
        <begin position="24"/>
        <end position="43"/>
    </location>
</feature>
<dbReference type="EMBL" id="AXZF01000062">
    <property type="protein sequence ID" value="ERT68504.1"/>
    <property type="molecule type" value="Genomic_DNA"/>
</dbReference>
<evidence type="ECO:0000313" key="4">
    <source>
        <dbReference type="EMBL" id="ERT68504.1"/>
    </source>
</evidence>
<dbReference type="eggNOG" id="COG1309">
    <property type="taxonomic scope" value="Bacteria"/>
</dbReference>
<feature type="DNA-binding region" description="H-T-H motif" evidence="2">
    <location>
        <begin position="215"/>
        <end position="234"/>
    </location>
</feature>
<dbReference type="Pfam" id="PF00440">
    <property type="entry name" value="TetR_N"/>
    <property type="match status" value="2"/>
</dbReference>
<dbReference type="Proteomes" id="UP000017081">
    <property type="component" value="Unassembled WGS sequence"/>
</dbReference>
<evidence type="ECO:0000256" key="2">
    <source>
        <dbReference type="PROSITE-ProRule" id="PRU00335"/>
    </source>
</evidence>
<organism evidence="4 5">
    <name type="scientific">Cetobacterium somerae ATCC BAA-474</name>
    <dbReference type="NCBI Taxonomy" id="1319815"/>
    <lineage>
        <taxon>Bacteria</taxon>
        <taxon>Fusobacteriati</taxon>
        <taxon>Fusobacteriota</taxon>
        <taxon>Fusobacteriia</taxon>
        <taxon>Fusobacteriales</taxon>
        <taxon>Fusobacteriaceae</taxon>
        <taxon>Cetobacterium</taxon>
    </lineage>
</organism>
<evidence type="ECO:0000313" key="5">
    <source>
        <dbReference type="Proteomes" id="UP000017081"/>
    </source>
</evidence>
<proteinExistence type="predicted"/>
<dbReference type="Gene3D" id="1.10.357.10">
    <property type="entry name" value="Tetracycline Repressor, domain 2"/>
    <property type="match status" value="2"/>
</dbReference>
<dbReference type="PANTHER" id="PTHR43479">
    <property type="entry name" value="ACREF/ENVCD OPERON REPRESSOR-RELATED"/>
    <property type="match status" value="1"/>
</dbReference>
<keyword evidence="1 2" id="KW-0238">DNA-binding</keyword>